<gene>
    <name evidence="2" type="primary">RvY_06708-1</name>
    <name evidence="2" type="synonym">RvY_06708.1</name>
    <name evidence="2" type="ORF">RvY_06708</name>
</gene>
<evidence type="ECO:0000256" key="1">
    <source>
        <dbReference type="SAM" id="MobiDB-lite"/>
    </source>
</evidence>
<keyword evidence="3" id="KW-1185">Reference proteome</keyword>
<evidence type="ECO:0000313" key="2">
    <source>
        <dbReference type="EMBL" id="GAU95019.1"/>
    </source>
</evidence>
<evidence type="ECO:0000313" key="3">
    <source>
        <dbReference type="Proteomes" id="UP000186922"/>
    </source>
</evidence>
<organism evidence="2 3">
    <name type="scientific">Ramazzottius varieornatus</name>
    <name type="common">Water bear</name>
    <name type="synonym">Tardigrade</name>
    <dbReference type="NCBI Taxonomy" id="947166"/>
    <lineage>
        <taxon>Eukaryota</taxon>
        <taxon>Metazoa</taxon>
        <taxon>Ecdysozoa</taxon>
        <taxon>Tardigrada</taxon>
        <taxon>Eutardigrada</taxon>
        <taxon>Parachela</taxon>
        <taxon>Hypsibioidea</taxon>
        <taxon>Ramazzottiidae</taxon>
        <taxon>Ramazzottius</taxon>
    </lineage>
</organism>
<dbReference type="AlphaFoldDB" id="A0A1D1UZH6"/>
<protein>
    <submittedName>
        <fullName evidence="2">Uncharacterized protein</fullName>
    </submittedName>
</protein>
<accession>A0A1D1UZH6</accession>
<feature type="compositionally biased region" description="Basic and acidic residues" evidence="1">
    <location>
        <begin position="74"/>
        <end position="90"/>
    </location>
</feature>
<reference evidence="2 3" key="1">
    <citation type="journal article" date="2016" name="Nat. Commun.">
        <title>Extremotolerant tardigrade genome and improved radiotolerance of human cultured cells by tardigrade-unique protein.</title>
        <authorList>
            <person name="Hashimoto T."/>
            <person name="Horikawa D.D."/>
            <person name="Saito Y."/>
            <person name="Kuwahara H."/>
            <person name="Kozuka-Hata H."/>
            <person name="Shin-I T."/>
            <person name="Minakuchi Y."/>
            <person name="Ohishi K."/>
            <person name="Motoyama A."/>
            <person name="Aizu T."/>
            <person name="Enomoto A."/>
            <person name="Kondo K."/>
            <person name="Tanaka S."/>
            <person name="Hara Y."/>
            <person name="Koshikawa S."/>
            <person name="Sagara H."/>
            <person name="Miura T."/>
            <person name="Yokobori S."/>
            <person name="Miyagawa K."/>
            <person name="Suzuki Y."/>
            <person name="Kubo T."/>
            <person name="Oyama M."/>
            <person name="Kohara Y."/>
            <person name="Fujiyama A."/>
            <person name="Arakawa K."/>
            <person name="Katayama T."/>
            <person name="Toyoda A."/>
            <person name="Kunieda T."/>
        </authorList>
    </citation>
    <scope>NUCLEOTIDE SEQUENCE [LARGE SCALE GENOMIC DNA]</scope>
    <source>
        <strain evidence="2 3">YOKOZUNA-1</strain>
    </source>
</reference>
<dbReference type="Proteomes" id="UP000186922">
    <property type="component" value="Unassembled WGS sequence"/>
</dbReference>
<feature type="region of interest" description="Disordered" evidence="1">
    <location>
        <begin position="74"/>
        <end position="104"/>
    </location>
</feature>
<comment type="caution">
    <text evidence="2">The sequence shown here is derived from an EMBL/GenBank/DDBJ whole genome shotgun (WGS) entry which is preliminary data.</text>
</comment>
<name>A0A1D1UZH6_RAMVA</name>
<sequence>MASLVGQFEPVAESCKLAAGIRGGSREEVACCAQPERSSLCHINVHATATVSRSDFSMEMAQIQTPGIHRVTFSEKSKNGEAMKGPDRENAVSGAEPNKKPPARSFVGFLFPRLSRPRVG</sequence>
<dbReference type="EMBL" id="BDGG01000003">
    <property type="protein sequence ID" value="GAU95019.1"/>
    <property type="molecule type" value="Genomic_DNA"/>
</dbReference>
<proteinExistence type="predicted"/>